<dbReference type="Pfam" id="PF02588">
    <property type="entry name" value="YitT_membrane"/>
    <property type="match status" value="1"/>
</dbReference>
<dbReference type="Pfam" id="PF10035">
    <property type="entry name" value="DUF2179"/>
    <property type="match status" value="1"/>
</dbReference>
<comment type="subcellular location">
    <subcellularLocation>
        <location evidence="1">Cell membrane</location>
        <topology evidence="1">Multi-pass membrane protein</topology>
    </subcellularLocation>
</comment>
<feature type="transmembrane region" description="Helical" evidence="6">
    <location>
        <begin position="137"/>
        <end position="157"/>
    </location>
</feature>
<evidence type="ECO:0000256" key="4">
    <source>
        <dbReference type="ARBA" id="ARBA00022989"/>
    </source>
</evidence>
<dbReference type="OrthoDB" id="2417289at2"/>
<protein>
    <submittedName>
        <fullName evidence="8">Uncharacterized membrane-anchored protein YitT (DUF2179 family)</fullName>
    </submittedName>
</protein>
<dbReference type="Gene3D" id="3.30.70.120">
    <property type="match status" value="1"/>
</dbReference>
<dbReference type="RefSeq" id="WP_149476117.1">
    <property type="nucleotide sequence ID" value="NZ_JAGGMB010000008.1"/>
</dbReference>
<feature type="domain" description="DUF2179" evidence="7">
    <location>
        <begin position="210"/>
        <end position="264"/>
    </location>
</feature>
<dbReference type="InterPro" id="IPR051461">
    <property type="entry name" value="UPF0750_membrane"/>
</dbReference>
<feature type="transmembrane region" description="Helical" evidence="6">
    <location>
        <begin position="71"/>
        <end position="91"/>
    </location>
</feature>
<comment type="caution">
    <text evidence="8">The sequence shown here is derived from an EMBL/GenBank/DDBJ whole genome shotgun (WGS) entry which is preliminary data.</text>
</comment>
<dbReference type="Proteomes" id="UP001138793">
    <property type="component" value="Unassembled WGS sequence"/>
</dbReference>
<feature type="transmembrane region" description="Helical" evidence="6">
    <location>
        <begin position="97"/>
        <end position="116"/>
    </location>
</feature>
<organism evidence="8 9">
    <name type="scientific">Oceanobacillus polygoni</name>
    <dbReference type="NCBI Taxonomy" id="1235259"/>
    <lineage>
        <taxon>Bacteria</taxon>
        <taxon>Bacillati</taxon>
        <taxon>Bacillota</taxon>
        <taxon>Bacilli</taxon>
        <taxon>Bacillales</taxon>
        <taxon>Bacillaceae</taxon>
        <taxon>Oceanobacillus</taxon>
    </lineage>
</organism>
<evidence type="ECO:0000256" key="5">
    <source>
        <dbReference type="ARBA" id="ARBA00023136"/>
    </source>
</evidence>
<keyword evidence="9" id="KW-1185">Reference proteome</keyword>
<keyword evidence="3 6" id="KW-0812">Transmembrane</keyword>
<proteinExistence type="predicted"/>
<dbReference type="InterPro" id="IPR019264">
    <property type="entry name" value="DUF2179"/>
</dbReference>
<feature type="transmembrane region" description="Helical" evidence="6">
    <location>
        <begin position="12"/>
        <end position="42"/>
    </location>
</feature>
<dbReference type="EMBL" id="JAGGMB010000008">
    <property type="protein sequence ID" value="MBP2078435.1"/>
    <property type="molecule type" value="Genomic_DNA"/>
</dbReference>
<dbReference type="PANTHER" id="PTHR33545">
    <property type="entry name" value="UPF0750 MEMBRANE PROTEIN YITT-RELATED"/>
    <property type="match status" value="1"/>
</dbReference>
<evidence type="ECO:0000256" key="3">
    <source>
        <dbReference type="ARBA" id="ARBA00022692"/>
    </source>
</evidence>
<dbReference type="CDD" id="cd16380">
    <property type="entry name" value="YitT_C"/>
    <property type="match status" value="1"/>
</dbReference>
<evidence type="ECO:0000313" key="8">
    <source>
        <dbReference type="EMBL" id="MBP2078435.1"/>
    </source>
</evidence>
<dbReference type="PANTHER" id="PTHR33545:SF5">
    <property type="entry name" value="UPF0750 MEMBRANE PROTEIN YITT"/>
    <property type="match status" value="1"/>
</dbReference>
<reference evidence="8" key="1">
    <citation type="submission" date="2021-03" db="EMBL/GenBank/DDBJ databases">
        <title>Genomic Encyclopedia of Type Strains, Phase IV (KMG-IV): sequencing the most valuable type-strain genomes for metagenomic binning, comparative biology and taxonomic classification.</title>
        <authorList>
            <person name="Goeker M."/>
        </authorList>
    </citation>
    <scope>NUCLEOTIDE SEQUENCE</scope>
    <source>
        <strain evidence="8">DSM 107338</strain>
    </source>
</reference>
<sequence length="269" mass="29558">MKKNIMVIAGSLLVAFAFNFFLVPFEILSSGVSGIAILLGLLTPFDTGVFNLVLNIPILILGYYKLGKEITINTLVCVVTLSIFLYVLPVISLTDNILLSAIFGGVLGGIGIGVIMKFSATSGGFDIIAMIISRTSNFSVGLLLTGMNGVIVLFSGMIFDWNIALYTLLSIYLTGAMIDKIHTNHIKLTMQIVTTKGELIREELLQSIYRGITITDGYGGYTNEKKQIMMMVVTRYETLQIKEIVRSHDEKAFINVFETVEVDGEFARN</sequence>
<keyword evidence="4 6" id="KW-1133">Transmembrane helix</keyword>
<evidence type="ECO:0000256" key="6">
    <source>
        <dbReference type="SAM" id="Phobius"/>
    </source>
</evidence>
<name>A0A9X0YT87_9BACI</name>
<dbReference type="GO" id="GO:0005886">
    <property type="term" value="C:plasma membrane"/>
    <property type="evidence" value="ECO:0007669"/>
    <property type="project" value="UniProtKB-SubCell"/>
</dbReference>
<evidence type="ECO:0000256" key="2">
    <source>
        <dbReference type="ARBA" id="ARBA00022475"/>
    </source>
</evidence>
<dbReference type="InterPro" id="IPR003740">
    <property type="entry name" value="YitT"/>
</dbReference>
<dbReference type="InterPro" id="IPR015867">
    <property type="entry name" value="N-reg_PII/ATP_PRibTrfase_C"/>
</dbReference>
<accession>A0A9X0YT87</accession>
<keyword evidence="2" id="KW-1003">Cell membrane</keyword>
<evidence type="ECO:0000259" key="7">
    <source>
        <dbReference type="Pfam" id="PF10035"/>
    </source>
</evidence>
<dbReference type="PIRSF" id="PIRSF006483">
    <property type="entry name" value="Membrane_protein_YitT"/>
    <property type="match status" value="1"/>
</dbReference>
<feature type="transmembrane region" description="Helical" evidence="6">
    <location>
        <begin position="48"/>
        <end position="64"/>
    </location>
</feature>
<keyword evidence="5 6" id="KW-0472">Membrane</keyword>
<evidence type="ECO:0000313" key="9">
    <source>
        <dbReference type="Proteomes" id="UP001138793"/>
    </source>
</evidence>
<evidence type="ECO:0000256" key="1">
    <source>
        <dbReference type="ARBA" id="ARBA00004651"/>
    </source>
</evidence>
<dbReference type="AlphaFoldDB" id="A0A9X0YT87"/>
<gene>
    <name evidence="8" type="ORF">J2Z64_002699</name>
</gene>